<evidence type="ECO:0000313" key="3">
    <source>
        <dbReference type="Proteomes" id="UP000824120"/>
    </source>
</evidence>
<dbReference type="EMBL" id="JACXVP010000006">
    <property type="protein sequence ID" value="KAG5602367.1"/>
    <property type="molecule type" value="Genomic_DNA"/>
</dbReference>
<sequence length="139" mass="15571">MGYEFRLQFVEPVMLTKIVMIRPKMWLANDGNYREIRCLLTGDVNAEIANGDEQIVAAPPTAEVEPIRSNYSQTCRRIISSTGFVVLENLLNHIAESVLQMGTKLTRAEVADKVKYYSIPSIDGQGRLAQVVRVTLEGK</sequence>
<dbReference type="PANTHER" id="PTHR23090">
    <property type="entry name" value="NH 3 /GLUTAMINE-DEPENDENT NAD + SYNTHETASE"/>
    <property type="match status" value="1"/>
</dbReference>
<gene>
    <name evidence="2" type="ORF">H5410_033737</name>
</gene>
<comment type="caution">
    <text evidence="2">The sequence shown here is derived from an EMBL/GenBank/DDBJ whole genome shotgun (WGS) entry which is preliminary data.</text>
</comment>
<dbReference type="GO" id="GO:0004359">
    <property type="term" value="F:glutaminase activity"/>
    <property type="evidence" value="ECO:0007669"/>
    <property type="project" value="InterPro"/>
</dbReference>
<proteinExistence type="predicted"/>
<organism evidence="2 3">
    <name type="scientific">Solanum commersonii</name>
    <name type="common">Commerson's wild potato</name>
    <name type="synonym">Commerson's nightshade</name>
    <dbReference type="NCBI Taxonomy" id="4109"/>
    <lineage>
        <taxon>Eukaryota</taxon>
        <taxon>Viridiplantae</taxon>
        <taxon>Streptophyta</taxon>
        <taxon>Embryophyta</taxon>
        <taxon>Tracheophyta</taxon>
        <taxon>Spermatophyta</taxon>
        <taxon>Magnoliopsida</taxon>
        <taxon>eudicotyledons</taxon>
        <taxon>Gunneridae</taxon>
        <taxon>Pentapetalae</taxon>
        <taxon>asterids</taxon>
        <taxon>lamiids</taxon>
        <taxon>Solanales</taxon>
        <taxon>Solanaceae</taxon>
        <taxon>Solanoideae</taxon>
        <taxon>Solaneae</taxon>
        <taxon>Solanum</taxon>
    </lineage>
</organism>
<dbReference type="GO" id="GO:0003952">
    <property type="term" value="F:NAD+ synthase (glutamine-hydrolyzing) activity"/>
    <property type="evidence" value="ECO:0007669"/>
    <property type="project" value="InterPro"/>
</dbReference>
<dbReference type="OrthoDB" id="2020662at2759"/>
<dbReference type="GO" id="GO:0005737">
    <property type="term" value="C:cytoplasm"/>
    <property type="evidence" value="ECO:0007669"/>
    <property type="project" value="InterPro"/>
</dbReference>
<evidence type="ECO:0000313" key="2">
    <source>
        <dbReference type="EMBL" id="KAG5602367.1"/>
    </source>
</evidence>
<name>A0A9J5YRG4_SOLCO</name>
<dbReference type="InterPro" id="IPR003694">
    <property type="entry name" value="NAD_synthase"/>
</dbReference>
<reference evidence="2 3" key="1">
    <citation type="submission" date="2020-09" db="EMBL/GenBank/DDBJ databases">
        <title>De no assembly of potato wild relative species, Solanum commersonii.</title>
        <authorList>
            <person name="Cho K."/>
        </authorList>
    </citation>
    <scope>NUCLEOTIDE SEQUENCE [LARGE SCALE GENOMIC DNA]</scope>
    <source>
        <strain evidence="2">LZ3.2</strain>
        <tissue evidence="2">Leaf</tissue>
    </source>
</reference>
<accession>A0A9J5YRG4</accession>
<dbReference type="AlphaFoldDB" id="A0A9J5YRG4"/>
<keyword evidence="1" id="KW-0436">Ligase</keyword>
<protein>
    <submittedName>
        <fullName evidence="2">Uncharacterized protein</fullName>
    </submittedName>
</protein>
<evidence type="ECO:0000256" key="1">
    <source>
        <dbReference type="ARBA" id="ARBA00022598"/>
    </source>
</evidence>
<dbReference type="Proteomes" id="UP000824120">
    <property type="component" value="Chromosome 6"/>
</dbReference>
<keyword evidence="3" id="KW-1185">Reference proteome</keyword>
<dbReference type="GO" id="GO:0009435">
    <property type="term" value="P:NAD+ biosynthetic process"/>
    <property type="evidence" value="ECO:0007669"/>
    <property type="project" value="InterPro"/>
</dbReference>
<dbReference type="PANTHER" id="PTHR23090:SF9">
    <property type="entry name" value="GLUTAMINE-DEPENDENT NAD(+) SYNTHETASE"/>
    <property type="match status" value="1"/>
</dbReference>